<gene>
    <name evidence="6" type="ORF">WIS52_00780</name>
</gene>
<dbReference type="PANTHER" id="PTHR30055:SF234">
    <property type="entry name" value="HTH-TYPE TRANSCRIPTIONAL REGULATOR BETI"/>
    <property type="match status" value="1"/>
</dbReference>
<keyword evidence="3" id="KW-0804">Transcription</keyword>
<evidence type="ECO:0000256" key="3">
    <source>
        <dbReference type="ARBA" id="ARBA00023163"/>
    </source>
</evidence>
<organism evidence="6 7">
    <name type="scientific">Pseudonocardia nematodicida</name>
    <dbReference type="NCBI Taxonomy" id="1206997"/>
    <lineage>
        <taxon>Bacteria</taxon>
        <taxon>Bacillati</taxon>
        <taxon>Actinomycetota</taxon>
        <taxon>Actinomycetes</taxon>
        <taxon>Pseudonocardiales</taxon>
        <taxon>Pseudonocardiaceae</taxon>
        <taxon>Pseudonocardia</taxon>
    </lineage>
</organism>
<dbReference type="Gene3D" id="1.10.357.10">
    <property type="entry name" value="Tetracycline Repressor, domain 2"/>
    <property type="match status" value="1"/>
</dbReference>
<dbReference type="InterPro" id="IPR009057">
    <property type="entry name" value="Homeodomain-like_sf"/>
</dbReference>
<name>A0ABV1K6K8_9PSEU</name>
<evidence type="ECO:0000313" key="7">
    <source>
        <dbReference type="Proteomes" id="UP001494902"/>
    </source>
</evidence>
<feature type="DNA-binding region" description="H-T-H motif" evidence="4">
    <location>
        <begin position="41"/>
        <end position="60"/>
    </location>
</feature>
<evidence type="ECO:0000256" key="4">
    <source>
        <dbReference type="PROSITE-ProRule" id="PRU00335"/>
    </source>
</evidence>
<dbReference type="InterPro" id="IPR001647">
    <property type="entry name" value="HTH_TetR"/>
</dbReference>
<dbReference type="InterPro" id="IPR050109">
    <property type="entry name" value="HTH-type_TetR-like_transc_reg"/>
</dbReference>
<dbReference type="Pfam" id="PF00440">
    <property type="entry name" value="TetR_N"/>
    <property type="match status" value="1"/>
</dbReference>
<evidence type="ECO:0000256" key="2">
    <source>
        <dbReference type="ARBA" id="ARBA00023125"/>
    </source>
</evidence>
<evidence type="ECO:0000313" key="6">
    <source>
        <dbReference type="EMBL" id="MEQ3548988.1"/>
    </source>
</evidence>
<dbReference type="Proteomes" id="UP001494902">
    <property type="component" value="Unassembled WGS sequence"/>
</dbReference>
<comment type="caution">
    <text evidence="6">The sequence shown here is derived from an EMBL/GenBank/DDBJ whole genome shotgun (WGS) entry which is preliminary data.</text>
</comment>
<keyword evidence="7" id="KW-1185">Reference proteome</keyword>
<dbReference type="PANTHER" id="PTHR30055">
    <property type="entry name" value="HTH-TYPE TRANSCRIPTIONAL REGULATOR RUTR"/>
    <property type="match status" value="1"/>
</dbReference>
<keyword evidence="1" id="KW-0805">Transcription regulation</keyword>
<feature type="domain" description="HTH tetR-type" evidence="5">
    <location>
        <begin position="18"/>
        <end position="78"/>
    </location>
</feature>
<dbReference type="EMBL" id="JBEDNQ010000001">
    <property type="protein sequence ID" value="MEQ3548988.1"/>
    <property type="molecule type" value="Genomic_DNA"/>
</dbReference>
<proteinExistence type="predicted"/>
<evidence type="ECO:0000256" key="1">
    <source>
        <dbReference type="ARBA" id="ARBA00023015"/>
    </source>
</evidence>
<keyword evidence="2 4" id="KW-0238">DNA-binding</keyword>
<dbReference type="InterPro" id="IPR036271">
    <property type="entry name" value="Tet_transcr_reg_TetR-rel_C_sf"/>
</dbReference>
<dbReference type="RefSeq" id="WP_349296080.1">
    <property type="nucleotide sequence ID" value="NZ_JBEDNQ010000001.1"/>
</dbReference>
<dbReference type="PRINTS" id="PR00455">
    <property type="entry name" value="HTHTETR"/>
</dbReference>
<evidence type="ECO:0000259" key="5">
    <source>
        <dbReference type="PROSITE" id="PS50977"/>
    </source>
</evidence>
<dbReference type="PROSITE" id="PS50977">
    <property type="entry name" value="HTH_TETR_2"/>
    <property type="match status" value="1"/>
</dbReference>
<sequence>MRTKNSTSGQKLPSVIEQARRTQIVDCAVEVVAELGWAQASLARIAERAGISKGVISYHFTGKEELFDLLVSQIYGRITEFVVPHLDAQTTVVGRLRARFCSIAEYLRAHRAEMVALTEVLTNLRDADGTPRYGDSFNEPYYQRLEETFRAGQESGELRDFDARVMAVTVQAAIDAMVAYADTHPDHDITAHAEQLAELFERAIARRAEGEA</sequence>
<dbReference type="SUPFAM" id="SSF46689">
    <property type="entry name" value="Homeodomain-like"/>
    <property type="match status" value="1"/>
</dbReference>
<reference evidence="6 7" key="1">
    <citation type="submission" date="2024-03" db="EMBL/GenBank/DDBJ databases">
        <title>Draft genome sequence of Pseudonocardia nematodicida JCM 31783.</title>
        <authorList>
            <person name="Butdee W."/>
            <person name="Duangmal K."/>
        </authorList>
    </citation>
    <scope>NUCLEOTIDE SEQUENCE [LARGE SCALE GENOMIC DNA]</scope>
    <source>
        <strain evidence="6 7">JCM 31783</strain>
    </source>
</reference>
<dbReference type="SUPFAM" id="SSF48498">
    <property type="entry name" value="Tetracyclin repressor-like, C-terminal domain"/>
    <property type="match status" value="1"/>
</dbReference>
<accession>A0ABV1K6K8</accession>
<protein>
    <submittedName>
        <fullName evidence="6">TetR/AcrR family transcriptional regulator</fullName>
    </submittedName>
</protein>
<dbReference type="Gene3D" id="1.10.10.60">
    <property type="entry name" value="Homeodomain-like"/>
    <property type="match status" value="1"/>
</dbReference>